<evidence type="ECO:0000256" key="3">
    <source>
        <dbReference type="ARBA" id="ARBA00022692"/>
    </source>
</evidence>
<dbReference type="PANTHER" id="PTHR10809">
    <property type="entry name" value="VESICLE-ASSOCIATED MEMBRANE PROTEIN-ASSOCIATED PROTEIN"/>
    <property type="match status" value="1"/>
</dbReference>
<accession>A0AAD5UE88</accession>
<dbReference type="InterPro" id="IPR016763">
    <property type="entry name" value="VAP"/>
</dbReference>
<evidence type="ECO:0000313" key="7">
    <source>
        <dbReference type="EMBL" id="KAJ3255374.1"/>
    </source>
</evidence>
<name>A0AAD5UE88_9FUNG</name>
<dbReference type="SUPFAM" id="SSF49354">
    <property type="entry name" value="PapD-like"/>
    <property type="match status" value="1"/>
</dbReference>
<comment type="caution">
    <text evidence="7">The sequence shown here is derived from an EMBL/GenBank/DDBJ whole genome shotgun (WGS) entry which is preliminary data.</text>
</comment>
<evidence type="ECO:0000256" key="1">
    <source>
        <dbReference type="ARBA" id="ARBA00004211"/>
    </source>
</evidence>
<organism evidence="7 8">
    <name type="scientific">Boothiomyces macroporosus</name>
    <dbReference type="NCBI Taxonomy" id="261099"/>
    <lineage>
        <taxon>Eukaryota</taxon>
        <taxon>Fungi</taxon>
        <taxon>Fungi incertae sedis</taxon>
        <taxon>Chytridiomycota</taxon>
        <taxon>Chytridiomycota incertae sedis</taxon>
        <taxon>Chytridiomycetes</taxon>
        <taxon>Rhizophydiales</taxon>
        <taxon>Terramycetaceae</taxon>
        <taxon>Boothiomyces</taxon>
    </lineage>
</organism>
<dbReference type="PANTHER" id="PTHR10809:SF6">
    <property type="entry name" value="AT11025P-RELATED"/>
    <property type="match status" value="1"/>
</dbReference>
<dbReference type="EMBL" id="JADGKB010000067">
    <property type="protein sequence ID" value="KAJ3255374.1"/>
    <property type="molecule type" value="Genomic_DNA"/>
</dbReference>
<keyword evidence="5" id="KW-0472">Membrane</keyword>
<feature type="domain" description="MSP" evidence="6">
    <location>
        <begin position="1"/>
        <end position="121"/>
    </location>
</feature>
<dbReference type="GO" id="GO:0090158">
    <property type="term" value="P:endoplasmic reticulum membrane organization"/>
    <property type="evidence" value="ECO:0007669"/>
    <property type="project" value="TreeGrafter"/>
</dbReference>
<dbReference type="AlphaFoldDB" id="A0AAD5UE88"/>
<sequence length="165" mass="18672">MPSLMEYTELNVQLYNGKADSKTVTIRNTTHTQRIFKVKTSAPDVILASPRVAVIEPGKTLSIKFSFMNIDTLDLAKSQKILIQSMPAGHLTRSNSDYLLQYWKQQTGANLQDMKFRVNFEVEYGSISRARSESPLNHVYTAQSVVPSKRFSLKSISQWFHTVAA</sequence>
<evidence type="ECO:0000256" key="2">
    <source>
        <dbReference type="ARBA" id="ARBA00008932"/>
    </source>
</evidence>
<evidence type="ECO:0000259" key="6">
    <source>
        <dbReference type="PROSITE" id="PS50202"/>
    </source>
</evidence>
<evidence type="ECO:0000256" key="4">
    <source>
        <dbReference type="ARBA" id="ARBA00022989"/>
    </source>
</evidence>
<gene>
    <name evidence="7" type="ORF">HK103_006293</name>
</gene>
<evidence type="ECO:0000313" key="8">
    <source>
        <dbReference type="Proteomes" id="UP001210925"/>
    </source>
</evidence>
<reference evidence="7" key="1">
    <citation type="submission" date="2020-05" db="EMBL/GenBank/DDBJ databases">
        <title>Phylogenomic resolution of chytrid fungi.</title>
        <authorList>
            <person name="Stajich J.E."/>
            <person name="Amses K."/>
            <person name="Simmons R."/>
            <person name="Seto K."/>
            <person name="Myers J."/>
            <person name="Bonds A."/>
            <person name="Quandt C.A."/>
            <person name="Barry K."/>
            <person name="Liu P."/>
            <person name="Grigoriev I."/>
            <person name="Longcore J.E."/>
            <person name="James T.Y."/>
        </authorList>
    </citation>
    <scope>NUCLEOTIDE SEQUENCE</scope>
    <source>
        <strain evidence="7">PLAUS21</strain>
    </source>
</reference>
<dbReference type="Proteomes" id="UP001210925">
    <property type="component" value="Unassembled WGS sequence"/>
</dbReference>
<dbReference type="GO" id="GO:0005789">
    <property type="term" value="C:endoplasmic reticulum membrane"/>
    <property type="evidence" value="ECO:0007669"/>
    <property type="project" value="InterPro"/>
</dbReference>
<comment type="subcellular location">
    <subcellularLocation>
        <location evidence="1">Membrane</location>
        <topology evidence="1">Single-pass type IV membrane protein</topology>
    </subcellularLocation>
</comment>
<protein>
    <recommendedName>
        <fullName evidence="6">MSP domain-containing protein</fullName>
    </recommendedName>
</protein>
<dbReference type="GO" id="GO:0005886">
    <property type="term" value="C:plasma membrane"/>
    <property type="evidence" value="ECO:0007669"/>
    <property type="project" value="TreeGrafter"/>
</dbReference>
<dbReference type="InterPro" id="IPR000535">
    <property type="entry name" value="MSP_dom"/>
</dbReference>
<comment type="similarity">
    <text evidence="2">Belongs to the VAMP-associated protein (VAP) (TC 9.B.17) family.</text>
</comment>
<dbReference type="Pfam" id="PF00635">
    <property type="entry name" value="Motile_Sperm"/>
    <property type="match status" value="1"/>
</dbReference>
<dbReference type="InterPro" id="IPR013783">
    <property type="entry name" value="Ig-like_fold"/>
</dbReference>
<proteinExistence type="inferred from homology"/>
<keyword evidence="8" id="KW-1185">Reference proteome</keyword>
<keyword evidence="3" id="KW-0812">Transmembrane</keyword>
<keyword evidence="4" id="KW-1133">Transmembrane helix</keyword>
<dbReference type="Gene3D" id="2.60.40.10">
    <property type="entry name" value="Immunoglobulins"/>
    <property type="match status" value="1"/>
</dbReference>
<dbReference type="PROSITE" id="PS50202">
    <property type="entry name" value="MSP"/>
    <property type="match status" value="1"/>
</dbReference>
<dbReference type="GO" id="GO:0061817">
    <property type="term" value="P:endoplasmic reticulum-plasma membrane tethering"/>
    <property type="evidence" value="ECO:0007669"/>
    <property type="project" value="TreeGrafter"/>
</dbReference>
<evidence type="ECO:0000256" key="5">
    <source>
        <dbReference type="ARBA" id="ARBA00023136"/>
    </source>
</evidence>
<dbReference type="InterPro" id="IPR008962">
    <property type="entry name" value="PapD-like_sf"/>
</dbReference>